<evidence type="ECO:0000256" key="2">
    <source>
        <dbReference type="SAM" id="Phobius"/>
    </source>
</evidence>
<feature type="region of interest" description="Disordered" evidence="1">
    <location>
        <begin position="189"/>
        <end position="216"/>
    </location>
</feature>
<keyword evidence="2" id="KW-0812">Transmembrane</keyword>
<feature type="region of interest" description="Disordered" evidence="1">
    <location>
        <begin position="373"/>
        <end position="393"/>
    </location>
</feature>
<dbReference type="AlphaFoldDB" id="A0AAD6ZJX3"/>
<evidence type="ECO:0000256" key="1">
    <source>
        <dbReference type="SAM" id="MobiDB-lite"/>
    </source>
</evidence>
<name>A0AAD6ZJX3_9AGAR</name>
<keyword evidence="4" id="KW-1185">Reference proteome</keyword>
<feature type="transmembrane region" description="Helical" evidence="2">
    <location>
        <begin position="5"/>
        <end position="22"/>
    </location>
</feature>
<accession>A0AAD6ZJX3</accession>
<sequence>MEEHLTSQVFSLLSLILIPFIPNSTLRYIALVLVFISLAAYLAYQNTPARQVRLDAAAKEVNTLFEAATVECVADPRFVHEAGLKLTEYDPHIGTGTLADYIQAELRGVDPAFTNPQYTVYVMEGIRVPSQSHRVVHRGMSARTGRVAVVDLGKLQAGNLAGDLELTSQIQLALECARQHRYREDIDRRTATLDSAFPGGPSQQRRSRTRVPTNDQLYLRQRDDGNKRAPWVIQPMGPPIQPKTALVHIQNEVTRKVLQKRLFFAKSPGRVDGLADEAPQRPQGEEDAVQRAQHVVERHAPRRPAADEGAYRGDGVLRGEYRDKSHAHPSTISQCAGRRFQRAGRLCYGHGVGQGVQHNGRVVDQLAQQALAQQAGPVHTSASKIRPSAGPPP</sequence>
<reference evidence="3" key="1">
    <citation type="submission" date="2023-03" db="EMBL/GenBank/DDBJ databases">
        <title>Massive genome expansion in bonnet fungi (Mycena s.s.) driven by repeated elements and novel gene families across ecological guilds.</title>
        <authorList>
            <consortium name="Lawrence Berkeley National Laboratory"/>
            <person name="Harder C.B."/>
            <person name="Miyauchi S."/>
            <person name="Viragh M."/>
            <person name="Kuo A."/>
            <person name="Thoen E."/>
            <person name="Andreopoulos B."/>
            <person name="Lu D."/>
            <person name="Skrede I."/>
            <person name="Drula E."/>
            <person name="Henrissat B."/>
            <person name="Morin E."/>
            <person name="Kohler A."/>
            <person name="Barry K."/>
            <person name="LaButti K."/>
            <person name="Morin E."/>
            <person name="Salamov A."/>
            <person name="Lipzen A."/>
            <person name="Mereny Z."/>
            <person name="Hegedus B."/>
            <person name="Baldrian P."/>
            <person name="Stursova M."/>
            <person name="Weitz H."/>
            <person name="Taylor A."/>
            <person name="Grigoriev I.V."/>
            <person name="Nagy L.G."/>
            <person name="Martin F."/>
            <person name="Kauserud H."/>
        </authorList>
    </citation>
    <scope>NUCLEOTIDE SEQUENCE</scope>
    <source>
        <strain evidence="3">CBHHK002</strain>
    </source>
</reference>
<gene>
    <name evidence="3" type="ORF">DFH08DRAFT_816582</name>
</gene>
<dbReference type="EMBL" id="JARIHO010000042">
    <property type="protein sequence ID" value="KAJ7326229.1"/>
    <property type="molecule type" value="Genomic_DNA"/>
</dbReference>
<feature type="transmembrane region" description="Helical" evidence="2">
    <location>
        <begin position="28"/>
        <end position="44"/>
    </location>
</feature>
<proteinExistence type="predicted"/>
<dbReference type="Proteomes" id="UP001218218">
    <property type="component" value="Unassembled WGS sequence"/>
</dbReference>
<keyword evidence="2" id="KW-0472">Membrane</keyword>
<organism evidence="3 4">
    <name type="scientific">Mycena albidolilacea</name>
    <dbReference type="NCBI Taxonomy" id="1033008"/>
    <lineage>
        <taxon>Eukaryota</taxon>
        <taxon>Fungi</taxon>
        <taxon>Dikarya</taxon>
        <taxon>Basidiomycota</taxon>
        <taxon>Agaricomycotina</taxon>
        <taxon>Agaricomycetes</taxon>
        <taxon>Agaricomycetidae</taxon>
        <taxon>Agaricales</taxon>
        <taxon>Marasmiineae</taxon>
        <taxon>Mycenaceae</taxon>
        <taxon>Mycena</taxon>
    </lineage>
</organism>
<evidence type="ECO:0000313" key="3">
    <source>
        <dbReference type="EMBL" id="KAJ7326229.1"/>
    </source>
</evidence>
<feature type="compositionally biased region" description="Basic and acidic residues" evidence="1">
    <location>
        <begin position="294"/>
        <end position="313"/>
    </location>
</feature>
<protein>
    <submittedName>
        <fullName evidence="3">Uncharacterized protein</fullName>
    </submittedName>
</protein>
<comment type="caution">
    <text evidence="3">The sequence shown here is derived from an EMBL/GenBank/DDBJ whole genome shotgun (WGS) entry which is preliminary data.</text>
</comment>
<feature type="region of interest" description="Disordered" evidence="1">
    <location>
        <begin position="271"/>
        <end position="313"/>
    </location>
</feature>
<keyword evidence="2" id="KW-1133">Transmembrane helix</keyword>
<evidence type="ECO:0000313" key="4">
    <source>
        <dbReference type="Proteomes" id="UP001218218"/>
    </source>
</evidence>